<evidence type="ECO:0000256" key="14">
    <source>
        <dbReference type="ARBA" id="ARBA00045720"/>
    </source>
</evidence>
<dbReference type="Pfam" id="PF02411">
    <property type="entry name" value="MerT"/>
    <property type="match status" value="1"/>
</dbReference>
<dbReference type="GO" id="GO:0005886">
    <property type="term" value="C:plasma membrane"/>
    <property type="evidence" value="ECO:0007669"/>
    <property type="project" value="UniProtKB-SubCell"/>
</dbReference>
<dbReference type="Gene3D" id="1.10.287.910">
    <property type="entry name" value="bacterial mercury transporter, merf"/>
    <property type="match status" value="1"/>
</dbReference>
<comment type="similarity">
    <text evidence="2">Belongs to the MerT family.</text>
</comment>
<keyword evidence="11 15" id="KW-1133">Transmembrane helix</keyword>
<dbReference type="AlphaFoldDB" id="A0A1V3I9Y5"/>
<evidence type="ECO:0000256" key="3">
    <source>
        <dbReference type="ARBA" id="ARBA00017053"/>
    </source>
</evidence>
<evidence type="ECO:0000256" key="10">
    <source>
        <dbReference type="ARBA" id="ARBA00022914"/>
    </source>
</evidence>
<keyword evidence="7" id="KW-0997">Cell inner membrane</keyword>
<evidence type="ECO:0000313" key="16">
    <source>
        <dbReference type="EMBL" id="OOF36933.1"/>
    </source>
</evidence>
<comment type="function">
    <text evidence="14">Involved in mercury resistance. Probably transfers a mercuric ion from the periplasmic Hg(2+)-binding protein MerP to the cytoplasmic mercuric reductase MerA.</text>
</comment>
<dbReference type="InterPro" id="IPR003457">
    <property type="entry name" value="Transprt_MerT"/>
</dbReference>
<proteinExistence type="inferred from homology"/>
<dbReference type="GO" id="GO:0046872">
    <property type="term" value="F:metal ion binding"/>
    <property type="evidence" value="ECO:0007669"/>
    <property type="project" value="UniProtKB-KW"/>
</dbReference>
<keyword evidence="6" id="KW-1003">Cell membrane</keyword>
<evidence type="ECO:0000256" key="9">
    <source>
        <dbReference type="ARBA" id="ARBA00022723"/>
    </source>
</evidence>
<accession>A0A1V3I9Y5</accession>
<gene>
    <name evidence="16" type="ORF">BKK48_03725</name>
</gene>
<evidence type="ECO:0000256" key="7">
    <source>
        <dbReference type="ARBA" id="ARBA00022519"/>
    </source>
</evidence>
<organism evidence="16 17">
    <name type="scientific">Rodentibacter heidelbergensis</name>
    <dbReference type="NCBI Taxonomy" id="1908258"/>
    <lineage>
        <taxon>Bacteria</taxon>
        <taxon>Pseudomonadati</taxon>
        <taxon>Pseudomonadota</taxon>
        <taxon>Gammaproteobacteria</taxon>
        <taxon>Pasteurellales</taxon>
        <taxon>Pasteurellaceae</taxon>
        <taxon>Rodentibacter</taxon>
    </lineage>
</organism>
<keyword evidence="9" id="KW-0479">Metal-binding</keyword>
<keyword evidence="10" id="KW-0476">Mercury</keyword>
<evidence type="ECO:0000256" key="11">
    <source>
        <dbReference type="ARBA" id="ARBA00022989"/>
    </source>
</evidence>
<evidence type="ECO:0000256" key="1">
    <source>
        <dbReference type="ARBA" id="ARBA00004429"/>
    </source>
</evidence>
<evidence type="ECO:0000256" key="4">
    <source>
        <dbReference type="ARBA" id="ARBA00022448"/>
    </source>
</evidence>
<dbReference type="Proteomes" id="UP000189437">
    <property type="component" value="Unassembled WGS sequence"/>
</dbReference>
<keyword evidence="8 15" id="KW-0812">Transmembrane</keyword>
<feature type="transmembrane region" description="Helical" evidence="15">
    <location>
        <begin position="12"/>
        <end position="39"/>
    </location>
</feature>
<dbReference type="RefSeq" id="WP_077426833.1">
    <property type="nucleotide sequence ID" value="NZ_MLHH01000008.1"/>
</dbReference>
<feature type="transmembrane region" description="Helical" evidence="15">
    <location>
        <begin position="93"/>
        <end position="116"/>
    </location>
</feature>
<evidence type="ECO:0000256" key="5">
    <source>
        <dbReference type="ARBA" id="ARBA00022466"/>
    </source>
</evidence>
<evidence type="ECO:0000313" key="17">
    <source>
        <dbReference type="Proteomes" id="UP000189437"/>
    </source>
</evidence>
<keyword evidence="17" id="KW-1185">Reference proteome</keyword>
<keyword evidence="5" id="KW-0475">Mercuric resistance</keyword>
<evidence type="ECO:0000256" key="12">
    <source>
        <dbReference type="ARBA" id="ARBA00023136"/>
    </source>
</evidence>
<evidence type="ECO:0000256" key="6">
    <source>
        <dbReference type="ARBA" id="ARBA00022475"/>
    </source>
</evidence>
<comment type="caution">
    <text evidence="16">The sequence shown here is derived from an EMBL/GenBank/DDBJ whole genome shotgun (WGS) entry which is preliminary data.</text>
</comment>
<keyword evidence="12 15" id="KW-0472">Membrane</keyword>
<protein>
    <recommendedName>
        <fullName evidence="3">Mercuric transport protein MerT</fullName>
    </recommendedName>
    <alternativeName>
        <fullName evidence="13">Mercury ion transport protein</fullName>
    </alternativeName>
</protein>
<evidence type="ECO:0000256" key="8">
    <source>
        <dbReference type="ARBA" id="ARBA00022692"/>
    </source>
</evidence>
<feature type="transmembrane region" description="Helical" evidence="15">
    <location>
        <begin position="59"/>
        <end position="81"/>
    </location>
</feature>
<evidence type="ECO:0000256" key="2">
    <source>
        <dbReference type="ARBA" id="ARBA00008224"/>
    </source>
</evidence>
<sequence length="117" mass="13411">MTMSLKNANNSFWVAIATALSATVASTLCCIAPLIYLVFGVSSTWLIGLGEYDYLRVPMILVSLCAFAYGFWLLMFSNKIICTKYISRRKLILLYWIVFIVMLFFLTYPTILPWILE</sequence>
<keyword evidence="4" id="KW-0813">Transport</keyword>
<evidence type="ECO:0000256" key="15">
    <source>
        <dbReference type="SAM" id="Phobius"/>
    </source>
</evidence>
<name>A0A1V3I9Y5_9PAST</name>
<dbReference type="STRING" id="1908258.BKK48_03725"/>
<reference evidence="16 17" key="1">
    <citation type="submission" date="2016-10" db="EMBL/GenBank/DDBJ databases">
        <title>Rodentibacter gen. nov. and new species.</title>
        <authorList>
            <person name="Christensen H."/>
        </authorList>
    </citation>
    <scope>NUCLEOTIDE SEQUENCE [LARGE SCALE GENOMIC DNA]</scope>
    <source>
        <strain evidence="16 17">Ac69</strain>
    </source>
</reference>
<dbReference type="EMBL" id="MLHH01000008">
    <property type="protein sequence ID" value="OOF36933.1"/>
    <property type="molecule type" value="Genomic_DNA"/>
</dbReference>
<comment type="subcellular location">
    <subcellularLocation>
        <location evidence="1">Cell inner membrane</location>
        <topology evidence="1">Multi-pass membrane protein</topology>
    </subcellularLocation>
</comment>
<dbReference type="GO" id="GO:0015097">
    <property type="term" value="F:mercury ion transmembrane transporter activity"/>
    <property type="evidence" value="ECO:0007669"/>
    <property type="project" value="InterPro"/>
</dbReference>
<evidence type="ECO:0000256" key="13">
    <source>
        <dbReference type="ARBA" id="ARBA00030934"/>
    </source>
</evidence>